<keyword evidence="7" id="KW-1133">Transmembrane helix</keyword>
<dbReference type="InterPro" id="IPR050348">
    <property type="entry name" value="Protein-Tyr_Phosphatase"/>
</dbReference>
<dbReference type="InterPro" id="IPR008979">
    <property type="entry name" value="Galactose-bd-like_sf"/>
</dbReference>
<dbReference type="EMBL" id="JASAOG010000015">
    <property type="protein sequence ID" value="KAK0064999.1"/>
    <property type="molecule type" value="Genomic_DNA"/>
</dbReference>
<evidence type="ECO:0000256" key="2">
    <source>
        <dbReference type="ARBA" id="ARBA00013064"/>
    </source>
</evidence>
<dbReference type="InterPro" id="IPR003595">
    <property type="entry name" value="Tyr_Pase_cat"/>
</dbReference>
<dbReference type="GO" id="GO:0004725">
    <property type="term" value="F:protein tyrosine phosphatase activity"/>
    <property type="evidence" value="ECO:0007669"/>
    <property type="project" value="UniProtKB-EC"/>
</dbReference>
<keyword evidence="3" id="KW-0378">Hydrolase</keyword>
<dbReference type="EC" id="3.1.3.48" evidence="2"/>
<evidence type="ECO:0000256" key="3">
    <source>
        <dbReference type="ARBA" id="ARBA00022801"/>
    </source>
</evidence>
<dbReference type="SUPFAM" id="SSF52799">
    <property type="entry name" value="(Phosphotyrosine protein) phosphatases II"/>
    <property type="match status" value="2"/>
</dbReference>
<comment type="catalytic activity">
    <reaction evidence="5">
        <text>O-phospho-L-tyrosyl-[protein] + H2O = L-tyrosyl-[protein] + phosphate</text>
        <dbReference type="Rhea" id="RHEA:10684"/>
        <dbReference type="Rhea" id="RHEA-COMP:10136"/>
        <dbReference type="Rhea" id="RHEA-COMP:20101"/>
        <dbReference type="ChEBI" id="CHEBI:15377"/>
        <dbReference type="ChEBI" id="CHEBI:43474"/>
        <dbReference type="ChEBI" id="CHEBI:46858"/>
        <dbReference type="ChEBI" id="CHEBI:61978"/>
        <dbReference type="EC" id="3.1.3.48"/>
    </reaction>
</comment>
<dbReference type="SMART" id="SM00181">
    <property type="entry name" value="EGF"/>
    <property type="match status" value="10"/>
</dbReference>
<dbReference type="CDD" id="cd00047">
    <property type="entry name" value="PTPc"/>
    <property type="match status" value="1"/>
</dbReference>
<evidence type="ECO:0000256" key="5">
    <source>
        <dbReference type="ARBA" id="ARBA00051722"/>
    </source>
</evidence>
<name>A0AAD8FJ34_BIOPF</name>
<evidence type="ECO:0000259" key="9">
    <source>
        <dbReference type="PROSITE" id="PS50056"/>
    </source>
</evidence>
<feature type="domain" description="Tyrosine-protein phosphatase" evidence="8">
    <location>
        <begin position="1007"/>
        <end position="1258"/>
    </location>
</feature>
<evidence type="ECO:0000256" key="1">
    <source>
        <dbReference type="ARBA" id="ARBA00009580"/>
    </source>
</evidence>
<dbReference type="InterPro" id="IPR029021">
    <property type="entry name" value="Prot-tyrosine_phosphatase-like"/>
</dbReference>
<comment type="caution">
    <text evidence="10">The sequence shown here is derived from an EMBL/GenBank/DDBJ whole genome shotgun (WGS) entry which is preliminary data.</text>
</comment>
<feature type="non-terminal residue" evidence="10">
    <location>
        <position position="1584"/>
    </location>
</feature>
<feature type="coiled-coil region" evidence="6">
    <location>
        <begin position="1294"/>
        <end position="1322"/>
    </location>
</feature>
<evidence type="ECO:0000256" key="6">
    <source>
        <dbReference type="SAM" id="Coils"/>
    </source>
</evidence>
<dbReference type="PROSITE" id="PS50056">
    <property type="entry name" value="TYR_PHOSPHATASE_2"/>
    <property type="match status" value="2"/>
</dbReference>
<keyword evidence="10" id="KW-0675">Receptor</keyword>
<dbReference type="InterPro" id="IPR000387">
    <property type="entry name" value="Tyr_Pase_dom"/>
</dbReference>
<dbReference type="Proteomes" id="UP001233172">
    <property type="component" value="Unassembled WGS sequence"/>
</dbReference>
<dbReference type="InterPro" id="IPR000742">
    <property type="entry name" value="EGF"/>
</dbReference>
<protein>
    <recommendedName>
        <fullName evidence="2">protein-tyrosine-phosphatase</fullName>
        <ecNumber evidence="2">3.1.3.48</ecNumber>
    </recommendedName>
</protein>
<keyword evidence="7" id="KW-0812">Transmembrane</keyword>
<dbReference type="PANTHER" id="PTHR19134:SF562">
    <property type="entry name" value="PROTEIN-TYROSINE-PHOSPHATASE"/>
    <property type="match status" value="1"/>
</dbReference>
<evidence type="ECO:0000256" key="7">
    <source>
        <dbReference type="SAM" id="Phobius"/>
    </source>
</evidence>
<feature type="transmembrane region" description="Helical" evidence="7">
    <location>
        <begin position="930"/>
        <end position="951"/>
    </location>
</feature>
<dbReference type="PROSITE" id="PS50055">
    <property type="entry name" value="TYR_PHOSPHATASE_PTP"/>
    <property type="match status" value="2"/>
</dbReference>
<evidence type="ECO:0000259" key="8">
    <source>
        <dbReference type="PROSITE" id="PS50055"/>
    </source>
</evidence>
<keyword evidence="4" id="KW-0904">Protein phosphatase</keyword>
<reference evidence="10" key="1">
    <citation type="journal article" date="2023" name="PLoS Negl. Trop. Dis.">
        <title>A genome sequence for Biomphalaria pfeifferi, the major vector snail for the human-infecting parasite Schistosoma mansoni.</title>
        <authorList>
            <person name="Bu L."/>
            <person name="Lu L."/>
            <person name="Laidemitt M.R."/>
            <person name="Zhang S.M."/>
            <person name="Mutuku M."/>
            <person name="Mkoji G."/>
            <person name="Steinauer M."/>
            <person name="Loker E.S."/>
        </authorList>
    </citation>
    <scope>NUCLEOTIDE SEQUENCE</scope>
    <source>
        <strain evidence="10">KasaAsao</strain>
    </source>
</reference>
<organism evidence="10 11">
    <name type="scientific">Biomphalaria pfeifferi</name>
    <name type="common">Bloodfluke planorb</name>
    <name type="synonym">Freshwater snail</name>
    <dbReference type="NCBI Taxonomy" id="112525"/>
    <lineage>
        <taxon>Eukaryota</taxon>
        <taxon>Metazoa</taxon>
        <taxon>Spiralia</taxon>
        <taxon>Lophotrochozoa</taxon>
        <taxon>Mollusca</taxon>
        <taxon>Gastropoda</taxon>
        <taxon>Heterobranchia</taxon>
        <taxon>Euthyneura</taxon>
        <taxon>Panpulmonata</taxon>
        <taxon>Hygrophila</taxon>
        <taxon>Lymnaeoidea</taxon>
        <taxon>Planorbidae</taxon>
        <taxon>Biomphalaria</taxon>
    </lineage>
</organism>
<keyword evidence="6" id="KW-0175">Coiled coil</keyword>
<accession>A0AAD8FJ34</accession>
<dbReference type="SMART" id="SM00194">
    <property type="entry name" value="PTPc"/>
    <property type="match status" value="2"/>
</dbReference>
<dbReference type="Gene3D" id="2.170.300.10">
    <property type="entry name" value="Tie2 ligand-binding domain superfamily"/>
    <property type="match status" value="3"/>
</dbReference>
<dbReference type="PANTHER" id="PTHR19134">
    <property type="entry name" value="RECEPTOR-TYPE TYROSINE-PROTEIN PHOSPHATASE"/>
    <property type="match status" value="1"/>
</dbReference>
<proteinExistence type="inferred from homology"/>
<dbReference type="PROSITE" id="PS00383">
    <property type="entry name" value="TYR_PHOSPHATASE_1"/>
    <property type="match status" value="1"/>
</dbReference>
<keyword evidence="11" id="KW-1185">Reference proteome</keyword>
<evidence type="ECO:0000313" key="11">
    <source>
        <dbReference type="Proteomes" id="UP001233172"/>
    </source>
</evidence>
<evidence type="ECO:0000313" key="10">
    <source>
        <dbReference type="EMBL" id="KAK0064999.1"/>
    </source>
</evidence>
<dbReference type="Gene3D" id="2.60.120.260">
    <property type="entry name" value="Galactose-binding domain-like"/>
    <property type="match status" value="2"/>
</dbReference>
<dbReference type="InterPro" id="IPR000242">
    <property type="entry name" value="PTP_cat"/>
</dbReference>
<dbReference type="SUPFAM" id="SSF49785">
    <property type="entry name" value="Galactose-binding domain-like"/>
    <property type="match status" value="2"/>
</dbReference>
<dbReference type="Pfam" id="PF00102">
    <property type="entry name" value="Y_phosphatase"/>
    <property type="match status" value="2"/>
</dbReference>
<dbReference type="InterPro" id="IPR016130">
    <property type="entry name" value="Tyr_Pase_AS"/>
</dbReference>
<dbReference type="SMART" id="SM00404">
    <property type="entry name" value="PTPc_motif"/>
    <property type="match status" value="2"/>
</dbReference>
<keyword evidence="7" id="KW-0472">Membrane</keyword>
<feature type="domain" description="Tyrosine specific protein phosphatases" evidence="9">
    <location>
        <begin position="1470"/>
        <end position="1541"/>
    </location>
</feature>
<gene>
    <name evidence="10" type="ORF">Bpfe_005557</name>
</gene>
<dbReference type="Gene3D" id="3.90.190.10">
    <property type="entry name" value="Protein tyrosine phosphatase superfamily"/>
    <property type="match status" value="2"/>
</dbReference>
<reference evidence="10" key="2">
    <citation type="submission" date="2023-04" db="EMBL/GenBank/DDBJ databases">
        <authorList>
            <person name="Bu L."/>
            <person name="Lu L."/>
            <person name="Laidemitt M.R."/>
            <person name="Zhang S.M."/>
            <person name="Mutuku M."/>
            <person name="Mkoji G."/>
            <person name="Steinauer M."/>
            <person name="Loker E.S."/>
        </authorList>
    </citation>
    <scope>NUCLEOTIDE SEQUENCE</scope>
    <source>
        <strain evidence="10">KasaAsao</strain>
        <tissue evidence="10">Whole Snail</tissue>
    </source>
</reference>
<sequence length="1584" mass="177959">RNVALKQNTTQSGIYTDKTYAAEYSNSSNAVDGKALYKFSQKSCAHPYSVNKRKQFWTVFFSPHVVIEYVLYDRQENAENFEGFQLTASSGSKIQFKYRDVPKNGENKIYRIADSQKSIVTNVTIDRDDALNVCEVEVYGECPPGTWGLNCSQCTTGCPNNCQVDDGSCEIKCPGFINPPFCNQTCESGWFGDGCKYQCHCEGKCDTSGYCTKNKCIGGWFGYKCQYRDLMYWSNLEANKLIFDNNDDTCINLNNDSIEIPWKEPNVFTWLRIVAKNETFLTDLKIQFKKKEKKSILFLPCENEQFYLIDTRTLDVWCDFNETFQVLKLTGKVIQSLCTLNVNGGRNVALKQNTIQSGSYTSSRYTVEDTQSSKAVDGKPQITKFAEKSCAHTTIKDKSNAFWSVKFPPRLVTDYVLYDRADSSENLNGFTLNAFPKTDSSFTFKDTVENKSKIYRILDPRKNVVSNVTITRASVLNICEVEVYGECPPGTWGLACTNCTQPCPNECQVEDGRCVNLCLGFTNPPSCDLPCNIGEYGINCTKQCSSNCKNYECNPKTGECLECSQNGTYLGTCDKPCDDTKWGLNCSEECNTNCKKKNCSRFDGSCLNECVEGFWGNRCNDNCSSNCKTSQCDQRSGLCVKGCKPGYIPPLCNENCDLETWGENCTQQCSNSCRNRSCHYITGQCDKGCEPGHFGEFCNKSCSQNCAGQICVRETGDCYGGCKEGHKPPNCEETCSLGNYGFNCSKNCSSQCRNSCEPTSGECMGGCEDGYAGPNCNRICESGTYGAACSLNCSLFCNGSQCHHISGECYGGCTEGYMNPLCNETCPSGYYGLKCIDKCSIHCNESNKCDHVDGTCSNGCKDGFLGLTCISVCKRNTYGQNCAKNCSLHCATNNSASRCDHRTGECLVGCVEGYKQPFCLERIPTEDSPLTVILLLCIVLLLALIVVVILFNKEARSKLYTQCENLGRTNSNKTYSNMKDVPVQQLPKLISVKDLGSYINTHNSDFFQDEFKRIPGPANVTYEVGLSEQNNRKNRYKNIIPYDHSRVHLQAITNEVEDDYINASYVRDHQNQNKYIATQGPNFVSLNDFIRMLWELRVEQVVMLTNLAEDSKVKCEQYWPKSGTKDYGTIEVRLTDSKNFTNYIVRHLELVKDKEVQKVTQYHYISWPDHGVPTSPWALVEFEQRVSAMKTSTPLVVHCSAGVGRTGTFIGLQNILQQAEQTGQVDIFSSVVKLRQDRLLMVQTAGQYEFLHVAVLAAIACSKATLHISNIKYLPDNQTLKNEYLTVCSVISTLSRTKEEDNNLEEENVDESENVYENFKTDLRNRFPTIVPSDKDRPMLSCEPKHNGDYINAVFIQNFDKKSRHIVTQLPMPTTVVEFWRLVSQYKVSVLVAFETDSMAKDKTVSKFAPSSAESALKCGPFNVRNVSYTDENLWDEQSLQVQSDLAKEKLISVTCLYVKFTDLDTRKHATLLNKLSSYKLQKDQKIVYMCRNGATYSGFVCVLSLLMERLETESSFNVPLIVGATKTVRPEVVPTFSQYKAIYEILASYNERQEENHLPMSVKVNNPIFDESQTDDANIYCNI</sequence>
<comment type="similarity">
    <text evidence="1">Belongs to the protein-tyrosine phosphatase family.</text>
</comment>
<evidence type="ECO:0000256" key="4">
    <source>
        <dbReference type="ARBA" id="ARBA00022912"/>
    </source>
</evidence>
<feature type="domain" description="Tyrosine specific protein phosphatases" evidence="9">
    <location>
        <begin position="1180"/>
        <end position="1249"/>
    </location>
</feature>
<dbReference type="PRINTS" id="PR00700">
    <property type="entry name" value="PRTYPHPHTASE"/>
</dbReference>
<dbReference type="FunFam" id="3.90.190.10:FF:000102">
    <property type="entry name" value="Receptor-type tyrosine-protein phosphatase"/>
    <property type="match status" value="1"/>
</dbReference>
<feature type="domain" description="Tyrosine-protein phosphatase" evidence="8">
    <location>
        <begin position="1324"/>
        <end position="1550"/>
    </location>
</feature>